<proteinExistence type="predicted"/>
<dbReference type="AlphaFoldDB" id="A0A4C1ZRT5"/>
<accession>A0A4C1ZRT5</accession>
<keyword evidence="2" id="KW-1185">Reference proteome</keyword>
<evidence type="ECO:0000313" key="1">
    <source>
        <dbReference type="EMBL" id="GBP89854.1"/>
    </source>
</evidence>
<sequence>MEAISKLGTDSMIGNEIEDRNGIRIAIAKNSFYAYAHETVGKFGRSANYERVTELTILSNNQANCRAAQTDRAGQAKIIIHVQVLYLAVCVRRHYRATRLDIAMVEPDCCQFLSNSRSIPSIKCSIIVQETSNVLELLLCSCECPWVAMIAHSLMTSILLDPRVCYKKE</sequence>
<dbReference type="EMBL" id="BGZK01002037">
    <property type="protein sequence ID" value="GBP89854.1"/>
    <property type="molecule type" value="Genomic_DNA"/>
</dbReference>
<dbReference type="Proteomes" id="UP000299102">
    <property type="component" value="Unassembled WGS sequence"/>
</dbReference>
<reference evidence="1 2" key="1">
    <citation type="journal article" date="2019" name="Commun. Biol.">
        <title>The bagworm genome reveals a unique fibroin gene that provides high tensile strength.</title>
        <authorList>
            <person name="Kono N."/>
            <person name="Nakamura H."/>
            <person name="Ohtoshi R."/>
            <person name="Tomita M."/>
            <person name="Numata K."/>
            <person name="Arakawa K."/>
        </authorList>
    </citation>
    <scope>NUCLEOTIDE SEQUENCE [LARGE SCALE GENOMIC DNA]</scope>
</reference>
<comment type="caution">
    <text evidence="1">The sequence shown here is derived from an EMBL/GenBank/DDBJ whole genome shotgun (WGS) entry which is preliminary data.</text>
</comment>
<evidence type="ECO:0000313" key="2">
    <source>
        <dbReference type="Proteomes" id="UP000299102"/>
    </source>
</evidence>
<protein>
    <submittedName>
        <fullName evidence="1">Uncharacterized protein</fullName>
    </submittedName>
</protein>
<gene>
    <name evidence="1" type="ORF">EVAR_64227_1</name>
</gene>
<name>A0A4C1ZRT5_EUMVA</name>
<organism evidence="1 2">
    <name type="scientific">Eumeta variegata</name>
    <name type="common">Bagworm moth</name>
    <name type="synonym">Eumeta japonica</name>
    <dbReference type="NCBI Taxonomy" id="151549"/>
    <lineage>
        <taxon>Eukaryota</taxon>
        <taxon>Metazoa</taxon>
        <taxon>Ecdysozoa</taxon>
        <taxon>Arthropoda</taxon>
        <taxon>Hexapoda</taxon>
        <taxon>Insecta</taxon>
        <taxon>Pterygota</taxon>
        <taxon>Neoptera</taxon>
        <taxon>Endopterygota</taxon>
        <taxon>Lepidoptera</taxon>
        <taxon>Glossata</taxon>
        <taxon>Ditrysia</taxon>
        <taxon>Tineoidea</taxon>
        <taxon>Psychidae</taxon>
        <taxon>Oiketicinae</taxon>
        <taxon>Eumeta</taxon>
    </lineage>
</organism>